<keyword evidence="2" id="KW-1185">Reference proteome</keyword>
<dbReference type="AlphaFoldDB" id="A0A0V0T749"/>
<organism evidence="1 2">
    <name type="scientific">Trichinella murrelli</name>
    <dbReference type="NCBI Taxonomy" id="144512"/>
    <lineage>
        <taxon>Eukaryota</taxon>
        <taxon>Metazoa</taxon>
        <taxon>Ecdysozoa</taxon>
        <taxon>Nematoda</taxon>
        <taxon>Enoplea</taxon>
        <taxon>Dorylaimia</taxon>
        <taxon>Trichinellida</taxon>
        <taxon>Trichinellidae</taxon>
        <taxon>Trichinella</taxon>
    </lineage>
</organism>
<protein>
    <submittedName>
        <fullName evidence="1">Uncharacterized protein</fullName>
    </submittedName>
</protein>
<dbReference type="Proteomes" id="UP000055048">
    <property type="component" value="Unassembled WGS sequence"/>
</dbReference>
<evidence type="ECO:0000313" key="2">
    <source>
        <dbReference type="Proteomes" id="UP000055048"/>
    </source>
</evidence>
<name>A0A0V0T749_9BILA</name>
<proteinExistence type="predicted"/>
<evidence type="ECO:0000313" key="1">
    <source>
        <dbReference type="EMBL" id="KRX34833.1"/>
    </source>
</evidence>
<gene>
    <name evidence="1" type="ORF">T05_528</name>
</gene>
<sequence length="135" mass="14738">MKVESNTFNQKTSTMPMPMFGESVSVAAKECPFTCATSRAPSCQFSSASDARNLPVFCAGTFSSTLLEKPLSCAVSTKHEKIKIFHKFGIKHNETYQSASLAPALFLHLEISEIVMSGSSKSIRTNVSILKHLFV</sequence>
<accession>A0A0V0T749</accession>
<dbReference type="STRING" id="144512.A0A0V0T749"/>
<comment type="caution">
    <text evidence="1">The sequence shown here is derived from an EMBL/GenBank/DDBJ whole genome shotgun (WGS) entry which is preliminary data.</text>
</comment>
<reference evidence="1 2" key="1">
    <citation type="submission" date="2015-01" db="EMBL/GenBank/DDBJ databases">
        <title>Evolution of Trichinella species and genotypes.</title>
        <authorList>
            <person name="Korhonen P.K."/>
            <person name="Edoardo P."/>
            <person name="Giuseppe L.R."/>
            <person name="Gasser R.B."/>
        </authorList>
    </citation>
    <scope>NUCLEOTIDE SEQUENCE [LARGE SCALE GENOMIC DNA]</scope>
    <source>
        <strain evidence="1">ISS417</strain>
    </source>
</reference>
<dbReference type="EMBL" id="JYDJ01000509">
    <property type="protein sequence ID" value="KRX34833.1"/>
    <property type="molecule type" value="Genomic_DNA"/>
</dbReference>